<gene>
    <name evidence="1" type="ORF">SCNRRL3882_2848</name>
</gene>
<reference evidence="2" key="1">
    <citation type="submission" date="2017-11" db="EMBL/GenBank/DDBJ databases">
        <authorList>
            <person name="Wibberg D."/>
        </authorList>
    </citation>
    <scope>NUCLEOTIDE SEQUENCE [LARGE SCALE GENOMIC DNA]</scope>
</reference>
<organism evidence="1 2">
    <name type="scientific">Streptomyces chartreusis NRRL 3882</name>
    <dbReference type="NCBI Taxonomy" id="1079985"/>
    <lineage>
        <taxon>Bacteria</taxon>
        <taxon>Bacillati</taxon>
        <taxon>Actinomycetota</taxon>
        <taxon>Actinomycetes</taxon>
        <taxon>Kitasatosporales</taxon>
        <taxon>Streptomycetaceae</taxon>
        <taxon>Streptomyces</taxon>
    </lineage>
</organism>
<dbReference type="Proteomes" id="UP000235464">
    <property type="component" value="Chromosome I"/>
</dbReference>
<proteinExistence type="predicted"/>
<keyword evidence="2" id="KW-1185">Reference proteome</keyword>
<dbReference type="AlphaFoldDB" id="A0A2N9B7Q8"/>
<evidence type="ECO:0000313" key="2">
    <source>
        <dbReference type="Proteomes" id="UP000235464"/>
    </source>
</evidence>
<dbReference type="EMBL" id="LT963352">
    <property type="protein sequence ID" value="SOR79386.1"/>
    <property type="molecule type" value="Genomic_DNA"/>
</dbReference>
<dbReference type="RefSeq" id="WP_010045826.1">
    <property type="nucleotide sequence ID" value="NZ_LT962942.1"/>
</dbReference>
<name>A0A2N9B7Q8_STRCX</name>
<evidence type="ECO:0000313" key="1">
    <source>
        <dbReference type="EMBL" id="SOR79386.1"/>
    </source>
</evidence>
<protein>
    <submittedName>
        <fullName evidence="1">Uncharacterized protein</fullName>
    </submittedName>
</protein>
<dbReference type="OrthoDB" id="3290487at2"/>
<accession>A0A2N9B7Q8</accession>
<sequence>MIANLFTVAESEPSRLRGALAHLLSVTREAVDVADTDGEQEARRWDSPVLCTYRVLPPGDLALELDIYVDDETAGALSEADLAQGLAVRTTTSVLYPSMDIDLDSAYWVAVPDGRVVRCRLEAIDSDEDTRYRVDAVEEKVPDLPRAKVEWLPEALEYEPMGTPLSDAFLATYPTDTAASVEGRVHYSLRVWERLVRRLESDWSPSGRYREDLFRRDLEARDTLARLVREVDDVYAGGLRSSVTRLDGIFRACTEPGNEEKTERWWWCRRPRSVPW</sequence>